<gene>
    <name evidence="1" type="ORF">SADUNF_Sadunf13G0043900</name>
</gene>
<accession>A0A835JFF1</accession>
<reference evidence="1 2" key="1">
    <citation type="submission" date="2020-10" db="EMBL/GenBank/DDBJ databases">
        <title>Plant Genome Project.</title>
        <authorList>
            <person name="Zhang R.-G."/>
        </authorList>
    </citation>
    <scope>NUCLEOTIDE SEQUENCE [LARGE SCALE GENOMIC DNA]</scope>
    <source>
        <strain evidence="1">FAFU-HL-1</strain>
        <tissue evidence="1">Leaf</tissue>
    </source>
</reference>
<keyword evidence="2" id="KW-1185">Reference proteome</keyword>
<dbReference type="EMBL" id="JADGMS010000013">
    <property type="protein sequence ID" value="KAF9670202.1"/>
    <property type="molecule type" value="Genomic_DNA"/>
</dbReference>
<dbReference type="PANTHER" id="PTHR33825:SF14">
    <property type="entry name" value="CHITINASE-LIKE PROTEIN"/>
    <property type="match status" value="1"/>
</dbReference>
<evidence type="ECO:0000313" key="2">
    <source>
        <dbReference type="Proteomes" id="UP000657918"/>
    </source>
</evidence>
<dbReference type="PANTHER" id="PTHR33825">
    <property type="entry name" value="CHITINASE-LIKE PROTEIN"/>
    <property type="match status" value="1"/>
</dbReference>
<dbReference type="AlphaFoldDB" id="A0A835JFF1"/>
<sequence>MASIRLSGVEISDLTLELSDSHDSPLLMSTSFHKLVPFSSAKAVQAAEDGIQQLRFKRGLVCHISLLQPIVAGAAKKTSRAVGQATKIITNIAPRGHVMLQMPAYHFCFDLNFVQYSSVSKFYALDPLAMNCPFSSVRKKEKGLKQMQTLYNHNRVAWCELFYKSLLIYEIPVVFF</sequence>
<dbReference type="OrthoDB" id="1923031at2759"/>
<name>A0A835JFF1_9ROSI</name>
<comment type="caution">
    <text evidence="1">The sequence shown here is derived from an EMBL/GenBank/DDBJ whole genome shotgun (WGS) entry which is preliminary data.</text>
</comment>
<organism evidence="1 2">
    <name type="scientific">Salix dunnii</name>
    <dbReference type="NCBI Taxonomy" id="1413687"/>
    <lineage>
        <taxon>Eukaryota</taxon>
        <taxon>Viridiplantae</taxon>
        <taxon>Streptophyta</taxon>
        <taxon>Embryophyta</taxon>
        <taxon>Tracheophyta</taxon>
        <taxon>Spermatophyta</taxon>
        <taxon>Magnoliopsida</taxon>
        <taxon>eudicotyledons</taxon>
        <taxon>Gunneridae</taxon>
        <taxon>Pentapetalae</taxon>
        <taxon>rosids</taxon>
        <taxon>fabids</taxon>
        <taxon>Malpighiales</taxon>
        <taxon>Salicaceae</taxon>
        <taxon>Saliceae</taxon>
        <taxon>Salix</taxon>
    </lineage>
</organism>
<protein>
    <submittedName>
        <fullName evidence="1">Uncharacterized protein</fullName>
    </submittedName>
</protein>
<evidence type="ECO:0000313" key="1">
    <source>
        <dbReference type="EMBL" id="KAF9670202.1"/>
    </source>
</evidence>
<proteinExistence type="predicted"/>
<dbReference type="Proteomes" id="UP000657918">
    <property type="component" value="Unassembled WGS sequence"/>
</dbReference>